<dbReference type="Pfam" id="PF06155">
    <property type="entry name" value="GBBH-like_N"/>
    <property type="match status" value="1"/>
</dbReference>
<evidence type="ECO:0000256" key="7">
    <source>
        <dbReference type="SAM" id="SignalP"/>
    </source>
</evidence>
<dbReference type="Proteomes" id="UP001642464">
    <property type="component" value="Unassembled WGS sequence"/>
</dbReference>
<feature type="domain" description="TauD/TfdA-like" evidence="8">
    <location>
        <begin position="135"/>
        <end position="397"/>
    </location>
</feature>
<dbReference type="Gene3D" id="3.30.2020.30">
    <property type="match status" value="1"/>
</dbReference>
<keyword evidence="4 10" id="KW-0223">Dioxygenase</keyword>
<reference evidence="10 11" key="1">
    <citation type="submission" date="2024-02" db="EMBL/GenBank/DDBJ databases">
        <authorList>
            <person name="Chen Y."/>
            <person name="Shah S."/>
            <person name="Dougan E. K."/>
            <person name="Thang M."/>
            <person name="Chan C."/>
        </authorList>
    </citation>
    <scope>NUCLEOTIDE SEQUENCE [LARGE SCALE GENOMIC DNA]</scope>
</reference>
<dbReference type="InterPro" id="IPR038492">
    <property type="entry name" value="GBBH-like_N_sf"/>
</dbReference>
<evidence type="ECO:0000256" key="1">
    <source>
        <dbReference type="ARBA" id="ARBA00001954"/>
    </source>
</evidence>
<organism evidence="10 11">
    <name type="scientific">Durusdinium trenchii</name>
    <dbReference type="NCBI Taxonomy" id="1381693"/>
    <lineage>
        <taxon>Eukaryota</taxon>
        <taxon>Sar</taxon>
        <taxon>Alveolata</taxon>
        <taxon>Dinophyceae</taxon>
        <taxon>Suessiales</taxon>
        <taxon>Symbiodiniaceae</taxon>
        <taxon>Durusdinium</taxon>
    </lineage>
</organism>
<proteinExistence type="inferred from homology"/>
<comment type="cofactor">
    <cofactor evidence="1">
        <name>Fe(2+)</name>
        <dbReference type="ChEBI" id="CHEBI:29033"/>
    </cofactor>
</comment>
<dbReference type="InterPro" id="IPR050411">
    <property type="entry name" value="AlphaKG_dependent_hydroxylases"/>
</dbReference>
<evidence type="ECO:0000259" key="9">
    <source>
        <dbReference type="Pfam" id="PF06155"/>
    </source>
</evidence>
<dbReference type="Gene3D" id="3.60.130.10">
    <property type="entry name" value="Clavaminate synthase-like"/>
    <property type="match status" value="1"/>
</dbReference>
<evidence type="ECO:0000313" key="10">
    <source>
        <dbReference type="EMBL" id="CAK9054645.1"/>
    </source>
</evidence>
<dbReference type="PANTHER" id="PTHR10696">
    <property type="entry name" value="GAMMA-BUTYROBETAINE HYDROXYLASE-RELATED"/>
    <property type="match status" value="1"/>
</dbReference>
<dbReference type="EMBL" id="CAXAMM010024058">
    <property type="protein sequence ID" value="CAK9054645.1"/>
    <property type="molecule type" value="Genomic_DNA"/>
</dbReference>
<accession>A0ABP0MT29</accession>
<dbReference type="PANTHER" id="PTHR10696:SF25">
    <property type="entry name" value="OXIDOREDUCTASE AIM17-RELATED"/>
    <property type="match status" value="1"/>
</dbReference>
<dbReference type="InterPro" id="IPR042098">
    <property type="entry name" value="TauD-like_sf"/>
</dbReference>
<protein>
    <submittedName>
        <fullName evidence="10">2-oxoglutarate dioxygenase</fullName>
    </submittedName>
</protein>
<evidence type="ECO:0000256" key="4">
    <source>
        <dbReference type="ARBA" id="ARBA00022964"/>
    </source>
</evidence>
<feature type="domain" description="Gamma-butyrobetaine hydroxylase-like N-terminal" evidence="9">
    <location>
        <begin position="23"/>
        <end position="99"/>
    </location>
</feature>
<evidence type="ECO:0000259" key="8">
    <source>
        <dbReference type="Pfam" id="PF02668"/>
    </source>
</evidence>
<keyword evidence="6" id="KW-0408">Iron</keyword>
<comment type="similarity">
    <text evidence="2">Belongs to the gamma-BBH/TMLD family.</text>
</comment>
<dbReference type="GO" id="GO:0051213">
    <property type="term" value="F:dioxygenase activity"/>
    <property type="evidence" value="ECO:0007669"/>
    <property type="project" value="UniProtKB-KW"/>
</dbReference>
<dbReference type="Pfam" id="PF02668">
    <property type="entry name" value="TauD"/>
    <property type="match status" value="1"/>
</dbReference>
<comment type="caution">
    <text evidence="10">The sequence shown here is derived from an EMBL/GenBank/DDBJ whole genome shotgun (WGS) entry which is preliminary data.</text>
</comment>
<evidence type="ECO:0000256" key="2">
    <source>
        <dbReference type="ARBA" id="ARBA00008654"/>
    </source>
</evidence>
<dbReference type="InterPro" id="IPR010376">
    <property type="entry name" value="GBBH-like_N"/>
</dbReference>
<dbReference type="SUPFAM" id="SSF51197">
    <property type="entry name" value="Clavaminate synthase-like"/>
    <property type="match status" value="1"/>
</dbReference>
<keyword evidence="3" id="KW-0479">Metal-binding</keyword>
<sequence>MLSKFLAFFLAVLEAFPVVEVSTENSLDLSLSEGQKFRLDPFWLRERCLSHSSVDSITLQPLLNPHELPSDMTFQNASLVGNNTVQVGFTDGHTSLFQIEDLLKELMDFRHSPIQPAAYERPKPISWSGDYKLNNYDYEEVLNQEETRLKLTKDLLIYGAALVQGVPKEHGIVIEFGKNLSTLRQTEWGPFFNVRTKPDGEQSGGATKRDLAYTPRAIGFHTDNPYRDPTPDFQLLHALEHCSCQTAPCESCSVLNYLVDGFYIAEQLKNESSESYDLLSNISVRFENNGGDGSSALVHFSPHLELDTSEDAEGIRPLKAVRFSAKSGQYAPPMDLQTTTKFYKARRRFSALAHEPKNAVVMQFKPGEILVFDNRRILHARSQILPTDGERWVQGAYIDRDGLWLAFERLRRRQAQPLE</sequence>
<feature type="signal peptide" evidence="7">
    <location>
        <begin position="1"/>
        <end position="15"/>
    </location>
</feature>
<evidence type="ECO:0000313" key="11">
    <source>
        <dbReference type="Proteomes" id="UP001642464"/>
    </source>
</evidence>
<name>A0ABP0MT29_9DINO</name>
<evidence type="ECO:0000256" key="3">
    <source>
        <dbReference type="ARBA" id="ARBA00022723"/>
    </source>
</evidence>
<keyword evidence="5" id="KW-0560">Oxidoreductase</keyword>
<gene>
    <name evidence="10" type="ORF">SCF082_LOCUS29640</name>
</gene>
<keyword evidence="11" id="KW-1185">Reference proteome</keyword>
<dbReference type="InterPro" id="IPR003819">
    <property type="entry name" value="TauD/TfdA-like"/>
</dbReference>
<evidence type="ECO:0000256" key="5">
    <source>
        <dbReference type="ARBA" id="ARBA00023002"/>
    </source>
</evidence>
<evidence type="ECO:0000256" key="6">
    <source>
        <dbReference type="ARBA" id="ARBA00023004"/>
    </source>
</evidence>
<keyword evidence="7" id="KW-0732">Signal</keyword>
<feature type="chain" id="PRO_5047400089" evidence="7">
    <location>
        <begin position="16"/>
        <end position="419"/>
    </location>
</feature>